<sequence>KTQVRQIIIDSNSDKSESDLNILKTLEINAYDTVNTLYNKNKIEENDREERELGIYYFIVPINGEEPETLQIPISTSYPISNLSEISQ</sequence>
<feature type="non-terminal residue" evidence="1">
    <location>
        <position position="1"/>
    </location>
</feature>
<evidence type="ECO:0000313" key="1">
    <source>
        <dbReference type="EMBL" id="CAI2196493.1"/>
    </source>
</evidence>
<dbReference type="AlphaFoldDB" id="A0A9W4TAJ8"/>
<protein>
    <submittedName>
        <fullName evidence="1">15517_t:CDS:1</fullName>
    </submittedName>
</protein>
<organism evidence="1 2">
    <name type="scientific">Funneliformis geosporum</name>
    <dbReference type="NCBI Taxonomy" id="1117311"/>
    <lineage>
        <taxon>Eukaryota</taxon>
        <taxon>Fungi</taxon>
        <taxon>Fungi incertae sedis</taxon>
        <taxon>Mucoromycota</taxon>
        <taxon>Glomeromycotina</taxon>
        <taxon>Glomeromycetes</taxon>
        <taxon>Glomerales</taxon>
        <taxon>Glomeraceae</taxon>
        <taxon>Funneliformis</taxon>
    </lineage>
</organism>
<keyword evidence="2" id="KW-1185">Reference proteome</keyword>
<feature type="non-terminal residue" evidence="1">
    <location>
        <position position="88"/>
    </location>
</feature>
<dbReference type="Proteomes" id="UP001153678">
    <property type="component" value="Unassembled WGS sequence"/>
</dbReference>
<comment type="caution">
    <text evidence="1">The sequence shown here is derived from an EMBL/GenBank/DDBJ whole genome shotgun (WGS) entry which is preliminary data.</text>
</comment>
<gene>
    <name evidence="1" type="ORF">FWILDA_LOCUS17608</name>
</gene>
<name>A0A9W4TAJ8_9GLOM</name>
<accession>A0A9W4TAJ8</accession>
<reference evidence="1" key="1">
    <citation type="submission" date="2022-08" db="EMBL/GenBank/DDBJ databases">
        <authorList>
            <person name="Kallberg Y."/>
            <person name="Tangrot J."/>
            <person name="Rosling A."/>
        </authorList>
    </citation>
    <scope>NUCLEOTIDE SEQUENCE</scope>
    <source>
        <strain evidence="1">Wild A</strain>
    </source>
</reference>
<evidence type="ECO:0000313" key="2">
    <source>
        <dbReference type="Proteomes" id="UP001153678"/>
    </source>
</evidence>
<proteinExistence type="predicted"/>
<dbReference type="EMBL" id="CAMKVN010014335">
    <property type="protein sequence ID" value="CAI2196493.1"/>
    <property type="molecule type" value="Genomic_DNA"/>
</dbReference>